<organism evidence="1 2">
    <name type="scientific">Rhynchophorus ferrugineus</name>
    <name type="common">Red palm weevil</name>
    <name type="synonym">Curculio ferrugineus</name>
    <dbReference type="NCBI Taxonomy" id="354439"/>
    <lineage>
        <taxon>Eukaryota</taxon>
        <taxon>Metazoa</taxon>
        <taxon>Ecdysozoa</taxon>
        <taxon>Arthropoda</taxon>
        <taxon>Hexapoda</taxon>
        <taxon>Insecta</taxon>
        <taxon>Pterygota</taxon>
        <taxon>Neoptera</taxon>
        <taxon>Endopterygota</taxon>
        <taxon>Coleoptera</taxon>
        <taxon>Polyphaga</taxon>
        <taxon>Cucujiformia</taxon>
        <taxon>Curculionidae</taxon>
        <taxon>Dryophthorinae</taxon>
        <taxon>Rhynchophorus</taxon>
    </lineage>
</organism>
<name>A0A834HK80_RHYFE</name>
<feature type="non-terminal residue" evidence="1">
    <location>
        <position position="1"/>
    </location>
</feature>
<dbReference type="EMBL" id="JAACXV010023877">
    <property type="protein sequence ID" value="KAF7262803.1"/>
    <property type="molecule type" value="Genomic_DNA"/>
</dbReference>
<evidence type="ECO:0000313" key="2">
    <source>
        <dbReference type="Proteomes" id="UP000625711"/>
    </source>
</evidence>
<reference evidence="1" key="1">
    <citation type="submission" date="2020-08" db="EMBL/GenBank/DDBJ databases">
        <title>Genome sequencing and assembly of the red palm weevil Rhynchophorus ferrugineus.</title>
        <authorList>
            <person name="Dias G.B."/>
            <person name="Bergman C.M."/>
            <person name="Manee M."/>
        </authorList>
    </citation>
    <scope>NUCLEOTIDE SEQUENCE</scope>
    <source>
        <strain evidence="1">AA-2017</strain>
        <tissue evidence="1">Whole larva</tissue>
    </source>
</reference>
<protein>
    <submittedName>
        <fullName evidence="1">Uncharacterized protein</fullName>
    </submittedName>
</protein>
<gene>
    <name evidence="1" type="ORF">GWI33_004029</name>
</gene>
<comment type="caution">
    <text evidence="1">The sequence shown here is derived from an EMBL/GenBank/DDBJ whole genome shotgun (WGS) entry which is preliminary data.</text>
</comment>
<sequence length="74" mass="8727">GAEKLKKLTVSPKNMEKKTRKYYERGVNKEHLAELAKPKRRISLEEEADINRSRKKPSSKYKDSYILSHRVIKV</sequence>
<dbReference type="AlphaFoldDB" id="A0A834HK80"/>
<dbReference type="Proteomes" id="UP000625711">
    <property type="component" value="Unassembled WGS sequence"/>
</dbReference>
<keyword evidence="2" id="KW-1185">Reference proteome</keyword>
<evidence type="ECO:0000313" key="1">
    <source>
        <dbReference type="EMBL" id="KAF7262803.1"/>
    </source>
</evidence>
<proteinExistence type="predicted"/>
<accession>A0A834HK80</accession>